<dbReference type="Proteomes" id="UP001580928">
    <property type="component" value="Unassembled WGS sequence"/>
</dbReference>
<evidence type="ECO:0000313" key="1">
    <source>
        <dbReference type="EMBL" id="MFB5946085.1"/>
    </source>
</evidence>
<comment type="caution">
    <text evidence="1">The sequence shown here is derived from an EMBL/GenBank/DDBJ whole genome shotgun (WGS) entry which is preliminary data.</text>
</comment>
<proteinExistence type="predicted"/>
<sequence>MLKVVKDLNKLIKAEDRPFAVIIAKLSIKHISDTFMNDYFIIRKNKNWINDKDYEVMNMDSVSIRFFRRNMHLFTLALDNHEGKVYELKNNPFKSLKTIENGKSKFSRSSAIEPKSGILGR</sequence>
<organism evidence="1 2">
    <name type="scientific">Albibacterium profundi</name>
    <dbReference type="NCBI Taxonomy" id="3134906"/>
    <lineage>
        <taxon>Bacteria</taxon>
        <taxon>Pseudomonadati</taxon>
        <taxon>Bacteroidota</taxon>
        <taxon>Sphingobacteriia</taxon>
        <taxon>Sphingobacteriales</taxon>
        <taxon>Sphingobacteriaceae</taxon>
        <taxon>Albibacterium</taxon>
    </lineage>
</organism>
<dbReference type="EMBL" id="JBBVGT010000002">
    <property type="protein sequence ID" value="MFB5946085.1"/>
    <property type="molecule type" value="Genomic_DNA"/>
</dbReference>
<dbReference type="RefSeq" id="WP_375557614.1">
    <property type="nucleotide sequence ID" value="NZ_JBBVGT010000002.1"/>
</dbReference>
<reference evidence="1 2" key="1">
    <citation type="submission" date="2024-04" db="EMBL/GenBank/DDBJ databases">
        <title>Albibacterium profundi sp. nov., isolated from sediment of the Challenger Deep of Mariana Trench.</title>
        <authorList>
            <person name="Wang Y."/>
        </authorList>
    </citation>
    <scope>NUCLEOTIDE SEQUENCE [LARGE SCALE GENOMIC DNA]</scope>
    <source>
        <strain evidence="1 2">RHL897</strain>
    </source>
</reference>
<name>A0ABV5CHJ6_9SPHI</name>
<protein>
    <submittedName>
        <fullName evidence="1">Uncharacterized protein</fullName>
    </submittedName>
</protein>
<evidence type="ECO:0000313" key="2">
    <source>
        <dbReference type="Proteomes" id="UP001580928"/>
    </source>
</evidence>
<gene>
    <name evidence="1" type="ORF">WKR92_09600</name>
</gene>
<accession>A0ABV5CHJ6</accession>
<keyword evidence="2" id="KW-1185">Reference proteome</keyword>